<dbReference type="SUPFAM" id="SSF50370">
    <property type="entry name" value="Ricin B-like lectins"/>
    <property type="match status" value="1"/>
</dbReference>
<feature type="compositionally biased region" description="Basic and acidic residues" evidence="1">
    <location>
        <begin position="1"/>
        <end position="20"/>
    </location>
</feature>
<feature type="compositionally biased region" description="Low complexity" evidence="1">
    <location>
        <begin position="76"/>
        <end position="93"/>
    </location>
</feature>
<gene>
    <name evidence="3" type="ORF">HUT09_36795</name>
</gene>
<organism evidence="3 4">
    <name type="scientific">Streptomyces microflavus</name>
    <name type="common">Streptomyces lipmanii</name>
    <dbReference type="NCBI Taxonomy" id="1919"/>
    <lineage>
        <taxon>Bacteria</taxon>
        <taxon>Bacillati</taxon>
        <taxon>Actinomycetota</taxon>
        <taxon>Actinomycetes</taxon>
        <taxon>Kitasatosporales</taxon>
        <taxon>Streptomycetaceae</taxon>
        <taxon>Streptomyces</taxon>
    </lineage>
</organism>
<sequence>MFISHHQDPSADARGPESRLEAPPASTGPSNGPGLDLPVTPSAQPSRSATSDPPVPGGSEVETPASKPKPKPKPKTTPSASAPDAREVPAAVASAVVPGGARAWANTESGQCLEIRRDSVDDGATANQWTCNNSATQQWKTTNPSGWGTIVNVNSGKCLEIRRDSVQTGATANQWTCNGSATQSWRWQAQPGGGWSLVNANSQLCLSIRVPGDGAVADQQPCDATPAQTWH</sequence>
<evidence type="ECO:0000313" key="4">
    <source>
        <dbReference type="Proteomes" id="UP000509345"/>
    </source>
</evidence>
<dbReference type="PROSITE" id="PS50231">
    <property type="entry name" value="RICIN_B_LECTIN"/>
    <property type="match status" value="1"/>
</dbReference>
<dbReference type="EMBL" id="CP054927">
    <property type="protein sequence ID" value="QKW48122.1"/>
    <property type="molecule type" value="Genomic_DNA"/>
</dbReference>
<proteinExistence type="predicted"/>
<dbReference type="AlphaFoldDB" id="A0A7H8N141"/>
<keyword evidence="3" id="KW-0614">Plasmid</keyword>
<dbReference type="InterPro" id="IPR000772">
    <property type="entry name" value="Ricin_B_lectin"/>
</dbReference>
<dbReference type="CDD" id="cd00161">
    <property type="entry name" value="beta-trefoil_Ricin-like"/>
    <property type="match status" value="1"/>
</dbReference>
<reference evidence="3 4" key="1">
    <citation type="submission" date="2020-06" db="EMBL/GenBank/DDBJ databases">
        <title>Genome mining for natural products.</title>
        <authorList>
            <person name="Zhang B."/>
            <person name="Shi J."/>
            <person name="Ge H."/>
        </authorList>
    </citation>
    <scope>NUCLEOTIDE SEQUENCE [LARGE SCALE GENOMIC DNA]</scope>
    <source>
        <strain evidence="3 4">NA06532</strain>
        <plasmid evidence="3 4">unnamed1</plasmid>
    </source>
</reference>
<dbReference type="InterPro" id="IPR035992">
    <property type="entry name" value="Ricin_B-like_lectins"/>
</dbReference>
<dbReference type="Proteomes" id="UP000509345">
    <property type="component" value="Plasmid unnamed1"/>
</dbReference>
<accession>A0A7H8N141</accession>
<evidence type="ECO:0000259" key="2">
    <source>
        <dbReference type="Pfam" id="PF00652"/>
    </source>
</evidence>
<name>A0A7H8N141_STRMI</name>
<evidence type="ECO:0000313" key="3">
    <source>
        <dbReference type="EMBL" id="QKW48122.1"/>
    </source>
</evidence>
<geneLocation type="plasmid" evidence="3 4">
    <name>unnamed1</name>
</geneLocation>
<protein>
    <submittedName>
        <fullName evidence="3">RICIN domain-containing protein</fullName>
    </submittedName>
</protein>
<evidence type="ECO:0000256" key="1">
    <source>
        <dbReference type="SAM" id="MobiDB-lite"/>
    </source>
</evidence>
<feature type="compositionally biased region" description="Polar residues" evidence="1">
    <location>
        <begin position="41"/>
        <end position="51"/>
    </location>
</feature>
<feature type="domain" description="Ricin B lectin" evidence="2">
    <location>
        <begin position="106"/>
        <end position="230"/>
    </location>
</feature>
<dbReference type="Gene3D" id="2.80.10.50">
    <property type="match status" value="1"/>
</dbReference>
<dbReference type="Pfam" id="PF00652">
    <property type="entry name" value="Ricin_B_lectin"/>
    <property type="match status" value="1"/>
</dbReference>
<feature type="region of interest" description="Disordered" evidence="1">
    <location>
        <begin position="1"/>
        <end position="93"/>
    </location>
</feature>